<reference evidence="1" key="1">
    <citation type="submission" date="2019-02" db="EMBL/GenBank/DDBJ databases">
        <authorList>
            <person name="Gruber-Vodicka R. H."/>
            <person name="Seah K. B. B."/>
        </authorList>
    </citation>
    <scope>NUCLEOTIDE SEQUENCE</scope>
    <source>
        <strain evidence="1">BECK_M6</strain>
    </source>
</reference>
<dbReference type="AlphaFoldDB" id="A0A450UGX1"/>
<evidence type="ECO:0000313" key="1">
    <source>
        <dbReference type="EMBL" id="VFJ91775.1"/>
    </source>
</evidence>
<sequence length="113" mass="12317">MSADFIGDGVQVVGYSDPIVPTKNRFDRNSILFAVSGRPGSRRGKGRAMEKAHLWGLVSSVGSVLYVIRDTTVRFFQLSTKNSWKSASAFSSPASVMVTERAFPLGLVMKPFS</sequence>
<protein>
    <submittedName>
        <fullName evidence="1">Uncharacterized protein</fullName>
    </submittedName>
</protein>
<organism evidence="1">
    <name type="scientific">Candidatus Kentrum sp. LFY</name>
    <dbReference type="NCBI Taxonomy" id="2126342"/>
    <lineage>
        <taxon>Bacteria</taxon>
        <taxon>Pseudomonadati</taxon>
        <taxon>Pseudomonadota</taxon>
        <taxon>Gammaproteobacteria</taxon>
        <taxon>Candidatus Kentrum</taxon>
    </lineage>
</organism>
<accession>A0A450UGX1</accession>
<name>A0A450UGX1_9GAMM</name>
<gene>
    <name evidence="1" type="ORF">BECKLFY1418A_GA0070994_101814</name>
</gene>
<proteinExistence type="predicted"/>
<dbReference type="EMBL" id="CAADFH010000018">
    <property type="protein sequence ID" value="VFJ91775.1"/>
    <property type="molecule type" value="Genomic_DNA"/>
</dbReference>